<feature type="domain" description="Trypsin-co-occurring" evidence="2">
    <location>
        <begin position="35"/>
        <end position="103"/>
    </location>
</feature>
<dbReference type="EMBL" id="CP013068">
    <property type="protein sequence ID" value="ALV28109.1"/>
    <property type="molecule type" value="Genomic_DNA"/>
</dbReference>
<proteinExistence type="predicted"/>
<dbReference type="KEGG" id="pphr:APZ00_14435"/>
<dbReference type="Pfam" id="PF19631">
    <property type="entry name" value="Trypco2"/>
    <property type="match status" value="1"/>
</dbReference>
<protein>
    <recommendedName>
        <fullName evidence="2">Trypsin-co-occurring domain-containing protein</fullName>
    </recommendedName>
</protein>
<feature type="signal peptide" evidence="1">
    <location>
        <begin position="1"/>
        <end position="27"/>
    </location>
</feature>
<dbReference type="AlphaFoldDB" id="A0A0U3PLI0"/>
<evidence type="ECO:0000256" key="1">
    <source>
        <dbReference type="SAM" id="SignalP"/>
    </source>
</evidence>
<keyword evidence="4" id="KW-1185">Reference proteome</keyword>
<dbReference type="RefSeq" id="WP_058899353.1">
    <property type="nucleotide sequence ID" value="NZ_CP013068.1"/>
</dbReference>
<evidence type="ECO:0000259" key="2">
    <source>
        <dbReference type="Pfam" id="PF19631"/>
    </source>
</evidence>
<reference evidence="3 4" key="1">
    <citation type="submission" date="2015-10" db="EMBL/GenBank/DDBJ databases">
        <title>The world's first case of liver abscess caused by Pannonibacter phragmitetus.</title>
        <authorList>
            <person name="Ming D."/>
            <person name="Wang M."/>
            <person name="Zhou Y."/>
            <person name="Jiang T."/>
            <person name="Hu S."/>
        </authorList>
    </citation>
    <scope>NUCLEOTIDE SEQUENCE [LARGE SCALE GENOMIC DNA]</scope>
    <source>
        <strain evidence="3 4">31801</strain>
    </source>
</reference>
<feature type="chain" id="PRO_5006842998" description="Trypsin-co-occurring domain-containing protein" evidence="1">
    <location>
        <begin position="28"/>
        <end position="193"/>
    </location>
</feature>
<keyword evidence="1" id="KW-0732">Signal</keyword>
<organism evidence="3 4">
    <name type="scientific">Pannonibacter phragmitetus</name>
    <dbReference type="NCBI Taxonomy" id="121719"/>
    <lineage>
        <taxon>Bacteria</taxon>
        <taxon>Pseudomonadati</taxon>
        <taxon>Pseudomonadota</taxon>
        <taxon>Alphaproteobacteria</taxon>
        <taxon>Hyphomicrobiales</taxon>
        <taxon>Stappiaceae</taxon>
        <taxon>Pannonibacter</taxon>
    </lineage>
</organism>
<accession>A0A0U3PLI0</accession>
<gene>
    <name evidence="3" type="ORF">APZ00_14435</name>
</gene>
<dbReference type="Proteomes" id="UP000064921">
    <property type="component" value="Chromosome"/>
</dbReference>
<dbReference type="InterPro" id="IPR045608">
    <property type="entry name" value="Trypco2"/>
</dbReference>
<name>A0A0U3PLI0_9HYPH</name>
<evidence type="ECO:0000313" key="3">
    <source>
        <dbReference type="EMBL" id="ALV28109.1"/>
    </source>
</evidence>
<sequence length="193" mass="20293">MQKFRAFRMAICLAMALATVPTGVLHAQEQTGVVLNRLLADTRDTLIRVKRDTDGTLKLKQATLQLQTSLQSEASGKIKLVVVSFGSSVASEAVQTLKLVLAPPGDGDTTKVSSTSDGLAEAILAGYTASLGARNATPPLHLKELQTKVKFVVKAEAGASGGLVFLPVTVDLAGKVASSNIQEIDLVFCVDRC</sequence>
<evidence type="ECO:0000313" key="4">
    <source>
        <dbReference type="Proteomes" id="UP000064921"/>
    </source>
</evidence>